<dbReference type="Pfam" id="PF18199">
    <property type="entry name" value="Dynein_C"/>
    <property type="match status" value="1"/>
</dbReference>
<proteinExistence type="predicted"/>
<name>A0ABN9RQ37_9DINO</name>
<protein>
    <recommendedName>
        <fullName evidence="1">Dynein heavy chain C-terminal domain-containing protein</fullName>
    </recommendedName>
</protein>
<dbReference type="InterPro" id="IPR026983">
    <property type="entry name" value="DHC"/>
</dbReference>
<accession>A0ABN9RQ37</accession>
<dbReference type="PANTHER" id="PTHR22878">
    <property type="entry name" value="DYNEIN HEAVY CHAIN 6, AXONEMAL-LIKE-RELATED"/>
    <property type="match status" value="1"/>
</dbReference>
<evidence type="ECO:0000313" key="2">
    <source>
        <dbReference type="EMBL" id="CAK0820955.1"/>
    </source>
</evidence>
<dbReference type="PANTHER" id="PTHR22878:SF68">
    <property type="entry name" value="DYNEIN HEAVY CHAIN 6, AXONEMAL-LIKE"/>
    <property type="match status" value="1"/>
</dbReference>
<evidence type="ECO:0000259" key="1">
    <source>
        <dbReference type="Pfam" id="PF18199"/>
    </source>
</evidence>
<feature type="non-terminal residue" evidence="2">
    <location>
        <position position="1"/>
    </location>
</feature>
<feature type="domain" description="Dynein heavy chain C-terminal" evidence="1">
    <location>
        <begin position="1"/>
        <end position="175"/>
    </location>
</feature>
<dbReference type="InterPro" id="IPR041228">
    <property type="entry name" value="Dynein_C"/>
</dbReference>
<gene>
    <name evidence="2" type="ORF">PCOR1329_LOCUS22430</name>
</gene>
<dbReference type="InterPro" id="IPR043160">
    <property type="entry name" value="Dynein_C_barrel"/>
</dbReference>
<keyword evidence="3" id="KW-1185">Reference proteome</keyword>
<reference evidence="2" key="1">
    <citation type="submission" date="2023-10" db="EMBL/GenBank/DDBJ databases">
        <authorList>
            <person name="Chen Y."/>
            <person name="Shah S."/>
            <person name="Dougan E. K."/>
            <person name="Thang M."/>
            <person name="Chan C."/>
        </authorList>
    </citation>
    <scope>NUCLEOTIDE SEQUENCE [LARGE SCALE GENOMIC DNA]</scope>
</reference>
<evidence type="ECO:0000313" key="3">
    <source>
        <dbReference type="Proteomes" id="UP001189429"/>
    </source>
</evidence>
<sequence length="175" mass="19989">QVPEIWTKGGVGYPSLKPLFSWFEDMILRVDFFREWIDNGVPDAYWISAFYFPQGFLTSVLQGYSRSKTIPVDQLSFEFNMEDTDDAGELEGAPDAGIYVHGLFMDGAAWDFDEMVMADQEFGVMYVRAPVINFIPYQDKQRNDEKFLMPIYKTSVRAGTLSTTGHSTNFVLSIE</sequence>
<feature type="non-terminal residue" evidence="2">
    <location>
        <position position="175"/>
    </location>
</feature>
<dbReference type="Proteomes" id="UP001189429">
    <property type="component" value="Unassembled WGS sequence"/>
</dbReference>
<dbReference type="Gene3D" id="3.10.490.20">
    <property type="match status" value="1"/>
</dbReference>
<organism evidence="2 3">
    <name type="scientific">Prorocentrum cordatum</name>
    <dbReference type="NCBI Taxonomy" id="2364126"/>
    <lineage>
        <taxon>Eukaryota</taxon>
        <taxon>Sar</taxon>
        <taxon>Alveolata</taxon>
        <taxon>Dinophyceae</taxon>
        <taxon>Prorocentrales</taxon>
        <taxon>Prorocentraceae</taxon>
        <taxon>Prorocentrum</taxon>
    </lineage>
</organism>
<comment type="caution">
    <text evidence="2">The sequence shown here is derived from an EMBL/GenBank/DDBJ whole genome shotgun (WGS) entry which is preliminary data.</text>
</comment>
<dbReference type="Gene3D" id="1.20.1270.280">
    <property type="match status" value="1"/>
</dbReference>
<dbReference type="EMBL" id="CAUYUJ010007494">
    <property type="protein sequence ID" value="CAK0820955.1"/>
    <property type="molecule type" value="Genomic_DNA"/>
</dbReference>